<dbReference type="Gene3D" id="3.90.550.10">
    <property type="entry name" value="Spore Coat Polysaccharide Biosynthesis Protein SpsA, Chain A"/>
    <property type="match status" value="1"/>
</dbReference>
<organism evidence="5 6">
    <name type="scientific">Clostridium sporogenes</name>
    <dbReference type="NCBI Taxonomy" id="1509"/>
    <lineage>
        <taxon>Bacteria</taxon>
        <taxon>Bacillati</taxon>
        <taxon>Bacillota</taxon>
        <taxon>Clostridia</taxon>
        <taxon>Eubacteriales</taxon>
        <taxon>Clostridiaceae</taxon>
        <taxon>Clostridium</taxon>
    </lineage>
</organism>
<dbReference type="InterPro" id="IPR025877">
    <property type="entry name" value="MobA-like_NTP_Trfase"/>
</dbReference>
<dbReference type="PANTHER" id="PTHR43584">
    <property type="entry name" value="NUCLEOTIDYL TRANSFERASE"/>
    <property type="match status" value="1"/>
</dbReference>
<dbReference type="Pfam" id="PF12804">
    <property type="entry name" value="NTP_transf_3"/>
    <property type="match status" value="1"/>
</dbReference>
<dbReference type="InterPro" id="IPR050065">
    <property type="entry name" value="GlmU-like"/>
</dbReference>
<evidence type="ECO:0000259" key="4">
    <source>
        <dbReference type="Pfam" id="PF12804"/>
    </source>
</evidence>
<evidence type="ECO:0000259" key="3">
    <source>
        <dbReference type="Pfam" id="PF01636"/>
    </source>
</evidence>
<dbReference type="InterPro" id="IPR029044">
    <property type="entry name" value="Nucleotide-diphossugar_trans"/>
</dbReference>
<feature type="domain" description="Aminoglycoside phosphotransferase" evidence="3">
    <location>
        <begin position="261"/>
        <end position="468"/>
    </location>
</feature>
<reference evidence="5" key="1">
    <citation type="submission" date="2023-04" db="EMBL/GenBank/DDBJ databases">
        <title>Assessment of the microbiological origin of a defect in Grana Padano cheese.</title>
        <authorList>
            <person name="Zago M."/>
            <person name="Rossetti L."/>
            <person name="Bonvini B."/>
            <person name="Carminati D."/>
            <person name="Giraffa G."/>
        </authorList>
    </citation>
    <scope>NUCLEOTIDE SEQUENCE</scope>
    <source>
        <strain evidence="5">4990</strain>
    </source>
</reference>
<accession>A0AAE4JS73</accession>
<name>A0AAE4JS73_CLOSG</name>
<comment type="caution">
    <text evidence="5">The sequence shown here is derived from an EMBL/GenBank/DDBJ whole genome shotgun (WGS) entry which is preliminary data.</text>
</comment>
<keyword evidence="1 5" id="KW-0808">Transferase</keyword>
<dbReference type="SUPFAM" id="SSF53448">
    <property type="entry name" value="Nucleotide-diphospho-sugar transferases"/>
    <property type="match status" value="1"/>
</dbReference>
<proteinExistence type="predicted"/>
<dbReference type="Gene3D" id="3.30.200.20">
    <property type="entry name" value="Phosphorylase Kinase, domain 1"/>
    <property type="match status" value="1"/>
</dbReference>
<dbReference type="CDD" id="cd05151">
    <property type="entry name" value="ChoK-like"/>
    <property type="match status" value="1"/>
</dbReference>
<dbReference type="AlphaFoldDB" id="A0AAE4JS73"/>
<sequence>MRAIILAAGKGTRMGKVTNITPKPLVKVDKKPIIERQIECLKEKGINEIIIIIGYLKEKFYYLKDKYGVKFIENDKFNEFNNIYSIYLARKYLEETYVIEGDVFINNNFLDGKINDSTYFTIKKNNFLNEWVVISDEYKNLMGIEIRDGKVENILSGISYLNKIDGRFISQKIENEINDNKYFNNLYWDNIVVKNLKNLNFKVRYLKEYDSFEIDTVKELEELEEYLNKEEMASNNKCYLENIIYKLLKGKNYNIEIKEQVGGLTNNNYKVIINNKSYILRTIRKSSQKMIDRISEKKNNQIAYELGIDKSYFIFREDGFKLSNFLAYGNTLTKLTAKDEKKLKLLCKELRKLHNSNKKFENEFNPLEIIIKYEKILKQSDYKFDNDYVEMRENIINIINKLNEIGVESVPCHNDLLPENCILHDGRISIIDWEYSGMNDCMWDLASLSLECDFTENDELRLLNIYFNGNVYEDNKTKLQMYKILQDFIWSLWANIKVKEGEDFLAYAVQRYKRCKDEIKVFKNRVV</sequence>
<dbReference type="EMBL" id="JARUIS010000005">
    <property type="protein sequence ID" value="MDS1002886.1"/>
    <property type="molecule type" value="Genomic_DNA"/>
</dbReference>
<dbReference type="SUPFAM" id="SSF56112">
    <property type="entry name" value="Protein kinase-like (PK-like)"/>
    <property type="match status" value="1"/>
</dbReference>
<dbReference type="Pfam" id="PF01636">
    <property type="entry name" value="APH"/>
    <property type="match status" value="1"/>
</dbReference>
<feature type="domain" description="MobA-like NTP transferase" evidence="4">
    <location>
        <begin position="3"/>
        <end position="94"/>
    </location>
</feature>
<protein>
    <submittedName>
        <fullName evidence="5">NTP transferase domain-containing protein</fullName>
    </submittedName>
</protein>
<dbReference type="PANTHER" id="PTHR43584:SF5">
    <property type="entry name" value="PROTEIN LICC"/>
    <property type="match status" value="1"/>
</dbReference>
<evidence type="ECO:0000313" key="5">
    <source>
        <dbReference type="EMBL" id="MDS1002886.1"/>
    </source>
</evidence>
<dbReference type="Proteomes" id="UP001182303">
    <property type="component" value="Unassembled WGS sequence"/>
</dbReference>
<evidence type="ECO:0000256" key="1">
    <source>
        <dbReference type="ARBA" id="ARBA00022679"/>
    </source>
</evidence>
<dbReference type="Gene3D" id="3.90.1200.10">
    <property type="match status" value="1"/>
</dbReference>
<dbReference type="InterPro" id="IPR011009">
    <property type="entry name" value="Kinase-like_dom_sf"/>
</dbReference>
<dbReference type="InterPro" id="IPR002575">
    <property type="entry name" value="Aminoglycoside_PTrfase"/>
</dbReference>
<evidence type="ECO:0000313" key="6">
    <source>
        <dbReference type="Proteomes" id="UP001182303"/>
    </source>
</evidence>
<dbReference type="CDD" id="cd02523">
    <property type="entry name" value="PC_cytidylyltransferase"/>
    <property type="match status" value="1"/>
</dbReference>
<dbReference type="GO" id="GO:0016779">
    <property type="term" value="F:nucleotidyltransferase activity"/>
    <property type="evidence" value="ECO:0007669"/>
    <property type="project" value="UniProtKB-KW"/>
</dbReference>
<evidence type="ECO:0000256" key="2">
    <source>
        <dbReference type="ARBA" id="ARBA00022695"/>
    </source>
</evidence>
<dbReference type="RefSeq" id="WP_310943102.1">
    <property type="nucleotide sequence ID" value="NZ_JARUIS010000005.1"/>
</dbReference>
<keyword evidence="2" id="KW-0548">Nucleotidyltransferase</keyword>
<gene>
    <name evidence="5" type="ORF">P9J83_05125</name>
</gene>